<keyword evidence="3" id="KW-1185">Reference proteome</keyword>
<dbReference type="STRING" id="1184609.KILIM_017_00280"/>
<dbReference type="EMBL" id="BAHD01000017">
    <property type="protein sequence ID" value="GAB95183.1"/>
    <property type="molecule type" value="Genomic_DNA"/>
</dbReference>
<sequence>MAAPFVSVQQPSAADLTGGFGTERGDGDVAANRPRRSIFRSGVATQPQDLAPNPAGYPVGGCPGIYGPVPPPVVMDTRSP</sequence>
<evidence type="ECO:0000256" key="1">
    <source>
        <dbReference type="SAM" id="MobiDB-lite"/>
    </source>
</evidence>
<proteinExistence type="predicted"/>
<comment type="caution">
    <text evidence="2">The sequence shown here is derived from an EMBL/GenBank/DDBJ whole genome shotgun (WGS) entry which is preliminary data.</text>
</comment>
<protein>
    <submittedName>
        <fullName evidence="2">Uncharacterized protein</fullName>
    </submittedName>
</protein>
<dbReference type="Proteomes" id="UP000008366">
    <property type="component" value="Unassembled WGS sequence"/>
</dbReference>
<reference evidence="2 3" key="1">
    <citation type="submission" date="2012-08" db="EMBL/GenBank/DDBJ databases">
        <title>Whole genome shotgun sequence of Kineosphaera limosa NBRC 100340.</title>
        <authorList>
            <person name="Yoshida I."/>
            <person name="Isaki S."/>
            <person name="Hosoyama A."/>
            <person name="Tsuchikane K."/>
            <person name="Katsumata H."/>
            <person name="Ando Y."/>
            <person name="Ohji S."/>
            <person name="Hamada M."/>
            <person name="Tamura T."/>
            <person name="Yamazoe A."/>
            <person name="Yamazaki S."/>
            <person name="Fujita N."/>
        </authorList>
    </citation>
    <scope>NUCLEOTIDE SEQUENCE [LARGE SCALE GENOMIC DNA]</scope>
    <source>
        <strain evidence="2 3">NBRC 100340</strain>
    </source>
</reference>
<name>K6VG73_9MICO</name>
<organism evidence="2 3">
    <name type="scientific">Kineosphaera limosa NBRC 100340</name>
    <dbReference type="NCBI Taxonomy" id="1184609"/>
    <lineage>
        <taxon>Bacteria</taxon>
        <taxon>Bacillati</taxon>
        <taxon>Actinomycetota</taxon>
        <taxon>Actinomycetes</taxon>
        <taxon>Micrococcales</taxon>
        <taxon>Dermatophilaceae</taxon>
        <taxon>Kineosphaera</taxon>
    </lineage>
</organism>
<evidence type="ECO:0000313" key="2">
    <source>
        <dbReference type="EMBL" id="GAB95183.1"/>
    </source>
</evidence>
<feature type="region of interest" description="Disordered" evidence="1">
    <location>
        <begin position="1"/>
        <end position="33"/>
    </location>
</feature>
<gene>
    <name evidence="2" type="ORF">KILIM_017_00280</name>
</gene>
<dbReference type="AlphaFoldDB" id="K6VG73"/>
<accession>K6VG73</accession>
<evidence type="ECO:0000313" key="3">
    <source>
        <dbReference type="Proteomes" id="UP000008366"/>
    </source>
</evidence>